<evidence type="ECO:0000256" key="2">
    <source>
        <dbReference type="ARBA" id="ARBA00005241"/>
    </source>
</evidence>
<evidence type="ECO:0000256" key="3">
    <source>
        <dbReference type="ARBA" id="ARBA00022692"/>
    </source>
</evidence>
<dbReference type="InterPro" id="IPR036259">
    <property type="entry name" value="MFS_trans_sf"/>
</dbReference>
<keyword evidence="3 7" id="KW-0812">Transmembrane</keyword>
<dbReference type="InterPro" id="IPR024989">
    <property type="entry name" value="MFS_assoc_dom"/>
</dbReference>
<accession>X6NDQ8</accession>
<dbReference type="Pfam" id="PF12832">
    <property type="entry name" value="MFS_1_like"/>
    <property type="match status" value="1"/>
</dbReference>
<evidence type="ECO:0000256" key="6">
    <source>
        <dbReference type="SAM" id="MobiDB-lite"/>
    </source>
</evidence>
<dbReference type="SUPFAM" id="SSF103473">
    <property type="entry name" value="MFS general substrate transporter"/>
    <property type="match status" value="1"/>
</dbReference>
<evidence type="ECO:0000313" key="10">
    <source>
        <dbReference type="Proteomes" id="UP000023152"/>
    </source>
</evidence>
<evidence type="ECO:0000313" key="9">
    <source>
        <dbReference type="EMBL" id="ETO23472.1"/>
    </source>
</evidence>
<feature type="transmembrane region" description="Helical" evidence="7">
    <location>
        <begin position="96"/>
        <end position="113"/>
    </location>
</feature>
<feature type="transmembrane region" description="Helical" evidence="7">
    <location>
        <begin position="164"/>
        <end position="188"/>
    </location>
</feature>
<comment type="similarity">
    <text evidence="2">Belongs to the major facilitator superfamily. MFSD6 family.</text>
</comment>
<keyword evidence="10" id="KW-1185">Reference proteome</keyword>
<feature type="transmembrane region" description="Helical" evidence="7">
    <location>
        <begin position="464"/>
        <end position="485"/>
    </location>
</feature>
<reference evidence="9 10" key="1">
    <citation type="journal article" date="2013" name="Curr. Biol.">
        <title>The Genome of the Foraminiferan Reticulomyxa filosa.</title>
        <authorList>
            <person name="Glockner G."/>
            <person name="Hulsmann N."/>
            <person name="Schleicher M."/>
            <person name="Noegel A.A."/>
            <person name="Eichinger L."/>
            <person name="Gallinger C."/>
            <person name="Pawlowski J."/>
            <person name="Sierra R."/>
            <person name="Euteneuer U."/>
            <person name="Pillet L."/>
            <person name="Moustafa A."/>
            <person name="Platzer M."/>
            <person name="Groth M."/>
            <person name="Szafranski K."/>
            <person name="Schliwa M."/>
        </authorList>
    </citation>
    <scope>NUCLEOTIDE SEQUENCE [LARGE SCALE GENOMIC DNA]</scope>
</reference>
<dbReference type="EMBL" id="ASPP01009913">
    <property type="protein sequence ID" value="ETO23472.1"/>
    <property type="molecule type" value="Genomic_DNA"/>
</dbReference>
<protein>
    <recommendedName>
        <fullName evidence="8">Major facilitator superfamily associated domain-containing protein</fullName>
    </recommendedName>
</protein>
<proteinExistence type="inferred from homology"/>
<feature type="transmembrane region" description="Helical" evidence="7">
    <location>
        <begin position="433"/>
        <end position="452"/>
    </location>
</feature>
<feature type="transmembrane region" description="Helical" evidence="7">
    <location>
        <begin position="401"/>
        <end position="421"/>
    </location>
</feature>
<feature type="transmembrane region" description="Helical" evidence="7">
    <location>
        <begin position="38"/>
        <end position="58"/>
    </location>
</feature>
<feature type="transmembrane region" description="Helical" evidence="7">
    <location>
        <begin position="362"/>
        <end position="389"/>
    </location>
</feature>
<feature type="transmembrane region" description="Helical" evidence="7">
    <location>
        <begin position="497"/>
        <end position="519"/>
    </location>
</feature>
<organism evidence="9 10">
    <name type="scientific">Reticulomyxa filosa</name>
    <dbReference type="NCBI Taxonomy" id="46433"/>
    <lineage>
        <taxon>Eukaryota</taxon>
        <taxon>Sar</taxon>
        <taxon>Rhizaria</taxon>
        <taxon>Retaria</taxon>
        <taxon>Foraminifera</taxon>
        <taxon>Monothalamids</taxon>
        <taxon>Reticulomyxidae</taxon>
        <taxon>Reticulomyxa</taxon>
    </lineage>
</organism>
<dbReference type="PANTHER" id="PTHR16172">
    <property type="entry name" value="MAJOR FACILITATOR SUPERFAMILY DOMAIN-CONTAINING PROTEIN 6-LIKE"/>
    <property type="match status" value="1"/>
</dbReference>
<dbReference type="Gene3D" id="1.20.1250.20">
    <property type="entry name" value="MFS general substrate transporter like domains"/>
    <property type="match status" value="2"/>
</dbReference>
<comment type="subcellular location">
    <subcellularLocation>
        <location evidence="1">Membrane</location>
        <topology evidence="1">Multi-pass membrane protein</topology>
    </subcellularLocation>
</comment>
<dbReference type="Proteomes" id="UP000023152">
    <property type="component" value="Unassembled WGS sequence"/>
</dbReference>
<feature type="transmembrane region" description="Helical" evidence="7">
    <location>
        <begin position="70"/>
        <end position="89"/>
    </location>
</feature>
<evidence type="ECO:0000256" key="7">
    <source>
        <dbReference type="SAM" id="Phobius"/>
    </source>
</evidence>
<feature type="domain" description="Major facilitator superfamily associated" evidence="8">
    <location>
        <begin position="3"/>
        <end position="527"/>
    </location>
</feature>
<feature type="compositionally biased region" description="Basic and acidic residues" evidence="6">
    <location>
        <begin position="302"/>
        <end position="315"/>
    </location>
</feature>
<keyword evidence="5 7" id="KW-0472">Membrane</keyword>
<dbReference type="GO" id="GO:0016020">
    <property type="term" value="C:membrane"/>
    <property type="evidence" value="ECO:0007669"/>
    <property type="project" value="UniProtKB-SubCell"/>
</dbReference>
<feature type="compositionally biased region" description="Polar residues" evidence="6">
    <location>
        <begin position="280"/>
        <end position="301"/>
    </location>
</feature>
<keyword evidence="4 7" id="KW-1133">Transmembrane helix</keyword>
<evidence type="ECO:0000256" key="4">
    <source>
        <dbReference type="ARBA" id="ARBA00022989"/>
    </source>
</evidence>
<gene>
    <name evidence="9" type="ORF">RFI_13710</name>
</gene>
<evidence type="ECO:0000256" key="5">
    <source>
        <dbReference type="ARBA" id="ARBA00023136"/>
    </source>
</evidence>
<comment type="caution">
    <text evidence="9">The sequence shown here is derived from an EMBL/GenBank/DDBJ whole genome shotgun (WGS) entry which is preliminary data.</text>
</comment>
<dbReference type="OrthoDB" id="515887at2759"/>
<evidence type="ECO:0000256" key="1">
    <source>
        <dbReference type="ARBA" id="ARBA00004141"/>
    </source>
</evidence>
<feature type="region of interest" description="Disordered" evidence="6">
    <location>
        <begin position="221"/>
        <end position="323"/>
    </location>
</feature>
<feature type="compositionally biased region" description="Low complexity" evidence="6">
    <location>
        <begin position="267"/>
        <end position="279"/>
    </location>
</feature>
<sequence>MFRTKLVYFVLFVRISFLGSFLSLFLRSQKLNDSQIGVLLSCPFIVQFLTSGLASYAADYLESRYMTAQLLLGGSSIASIALLIPFYMLHLSNEKNHFIFFFLQIIVIIIYQIPHTNQFVLTDTLVLLELGSNGGRLYGQQRLWGAVSWGLTHIIIGVALDGGMPMWCLVVLYASLGLVTNVIFYFAFGNGKHKWAMSSSTNIETEIAMSSIVVGVAKEDQTSVHPSVQDASEEYVSPPLPSATSPQENNDRDNQAEWPTMTQVQPNNDNNDNNDNNNNSIDAVQPNNVENGLNAVASTDNSHNERNDKDKDKDAPAQTETRIEPLIVALSDSKPLQSGDDSSNSSKIQLRQVIHTILHDRICFGVFSAVFIISGARAVVENMLFVFLISSFGTNVSNLNTLLGVSVCITVIFEIPCFQMSEWLLKRVGYRKMILFGMLCYVIRVLSYTWLTESTLWCLLFIEPLHGITFSMVQIASLHFVTLLFPKQWTATGQGVLGAISSGIGPFLFVFFSGFIMQYLGGDALYRICGSIVAFTIIAFFFVTLPQHHSRPPSSLSTSESKMNIIRNNFFVK</sequence>
<dbReference type="OMA" id="FACQGSA"/>
<feature type="transmembrane region" description="Helical" evidence="7">
    <location>
        <begin position="6"/>
        <end position="26"/>
    </location>
</feature>
<dbReference type="AlphaFoldDB" id="X6NDQ8"/>
<dbReference type="InterPro" id="IPR051717">
    <property type="entry name" value="MFS_MFSD6"/>
</dbReference>
<evidence type="ECO:0000259" key="8">
    <source>
        <dbReference type="Pfam" id="PF12832"/>
    </source>
</evidence>
<feature type="transmembrane region" description="Helical" evidence="7">
    <location>
        <begin position="525"/>
        <end position="545"/>
    </location>
</feature>
<name>X6NDQ8_RETFI</name>
<dbReference type="PANTHER" id="PTHR16172:SF41">
    <property type="entry name" value="MAJOR FACILITATOR SUPERFAMILY DOMAIN-CONTAINING PROTEIN 6-LIKE"/>
    <property type="match status" value="1"/>
</dbReference>